<feature type="chain" id="PRO_5001829225" evidence="1">
    <location>
        <begin position="19"/>
        <end position="59"/>
    </location>
</feature>
<accession>A0A087T1T3</accession>
<evidence type="ECO:0000256" key="1">
    <source>
        <dbReference type="SAM" id="SignalP"/>
    </source>
</evidence>
<organism evidence="2 3">
    <name type="scientific">Stegodyphus mimosarum</name>
    <name type="common">African social velvet spider</name>
    <dbReference type="NCBI Taxonomy" id="407821"/>
    <lineage>
        <taxon>Eukaryota</taxon>
        <taxon>Metazoa</taxon>
        <taxon>Ecdysozoa</taxon>
        <taxon>Arthropoda</taxon>
        <taxon>Chelicerata</taxon>
        <taxon>Arachnida</taxon>
        <taxon>Araneae</taxon>
        <taxon>Araneomorphae</taxon>
        <taxon>Entelegynae</taxon>
        <taxon>Eresoidea</taxon>
        <taxon>Eresidae</taxon>
        <taxon>Stegodyphus</taxon>
    </lineage>
</organism>
<proteinExistence type="predicted"/>
<dbReference type="EMBL" id="KK113012">
    <property type="protein sequence ID" value="KFM59072.1"/>
    <property type="molecule type" value="Genomic_DNA"/>
</dbReference>
<feature type="signal peptide" evidence="1">
    <location>
        <begin position="1"/>
        <end position="18"/>
    </location>
</feature>
<reference evidence="2 3" key="1">
    <citation type="submission" date="2013-11" db="EMBL/GenBank/DDBJ databases">
        <title>Genome sequencing of Stegodyphus mimosarum.</title>
        <authorList>
            <person name="Bechsgaard J."/>
        </authorList>
    </citation>
    <scope>NUCLEOTIDE SEQUENCE [LARGE SCALE GENOMIC DNA]</scope>
</reference>
<keyword evidence="1" id="KW-0732">Signal</keyword>
<keyword evidence="3" id="KW-1185">Reference proteome</keyword>
<evidence type="ECO:0000313" key="3">
    <source>
        <dbReference type="Proteomes" id="UP000054359"/>
    </source>
</evidence>
<gene>
    <name evidence="2" type="ORF">X975_09431</name>
</gene>
<name>A0A087T1T3_STEMI</name>
<feature type="non-terminal residue" evidence="2">
    <location>
        <position position="59"/>
    </location>
</feature>
<dbReference type="AlphaFoldDB" id="A0A087T1T3"/>
<sequence length="59" mass="6089">MKISSAIIFSCLLASAFGAYIVPSSYVSGYAYPATYSYSYPAGGYAYAVPGVPAYVGLA</sequence>
<dbReference type="Proteomes" id="UP000054359">
    <property type="component" value="Unassembled WGS sequence"/>
</dbReference>
<evidence type="ECO:0000313" key="2">
    <source>
        <dbReference type="EMBL" id="KFM59072.1"/>
    </source>
</evidence>
<protein>
    <submittedName>
        <fullName evidence="2">Uncharacterized protein</fullName>
    </submittedName>
</protein>